<evidence type="ECO:0000313" key="2">
    <source>
        <dbReference type="EMBL" id="MEQ5844412.1"/>
    </source>
</evidence>
<feature type="region of interest" description="Disordered" evidence="1">
    <location>
        <begin position="104"/>
        <end position="213"/>
    </location>
</feature>
<proteinExistence type="predicted"/>
<organism evidence="2 3">
    <name type="scientific">Paraburkholderia acidicola</name>
    <dbReference type="NCBI Taxonomy" id="1912599"/>
    <lineage>
        <taxon>Bacteria</taxon>
        <taxon>Pseudomonadati</taxon>
        <taxon>Pseudomonadota</taxon>
        <taxon>Betaproteobacteria</taxon>
        <taxon>Burkholderiales</taxon>
        <taxon>Burkholderiaceae</taxon>
        <taxon>Paraburkholderia</taxon>
    </lineage>
</organism>
<name>A0ABV1LYK9_9BURK</name>
<sequence>MNLAAAALDLRELATGTDHRSTMAQFRDVFTDVQAALDAGVRRLAVRDLLASHGLNLPMNTLKSMIYRLRREQGIARPPGWRGSAAKRALAETGGATAVGAVHTAQQPATATDNPTSAPDASSAARPVSTLREATAASLPSKPSLPDNWMTGRLTPEQHRSLTAEQRVARERARREKYFPNPLKGWKPGEPLKPLATGQEQTPRDDVERENDG</sequence>
<feature type="compositionally biased region" description="Polar residues" evidence="1">
    <location>
        <begin position="106"/>
        <end position="120"/>
    </location>
</feature>
<evidence type="ECO:0000313" key="3">
    <source>
        <dbReference type="Proteomes" id="UP001469089"/>
    </source>
</evidence>
<geneLocation type="plasmid" evidence="2">
    <name>pl1</name>
</geneLocation>
<gene>
    <name evidence="2" type="ORF">N0A02_33700</name>
</gene>
<evidence type="ECO:0000256" key="1">
    <source>
        <dbReference type="SAM" id="MobiDB-lite"/>
    </source>
</evidence>
<keyword evidence="2" id="KW-0614">Plasmid</keyword>
<reference evidence="2 3" key="1">
    <citation type="journal article" date="2024" name="Chem. Sci.">
        <title>Discovery of a lagriamide polyketide by integrated genome mining, isotopic labeling, and untargeted metabolomics.</title>
        <authorList>
            <person name="Fergusson C.H."/>
            <person name="Saulog J."/>
            <person name="Paulo B.S."/>
            <person name="Wilson D.M."/>
            <person name="Liu D.Y."/>
            <person name="Morehouse N.J."/>
            <person name="Waterworth S."/>
            <person name="Barkei J."/>
            <person name="Gray C.A."/>
            <person name="Kwan J.C."/>
            <person name="Eustaquio A.S."/>
            <person name="Linington R.G."/>
        </authorList>
    </citation>
    <scope>NUCLEOTIDE SEQUENCE [LARGE SCALE GENOMIC DNA]</scope>
    <source>
        <strain evidence="2 3">RL17-338-BIF-B</strain>
    </source>
</reference>
<dbReference type="Proteomes" id="UP001469089">
    <property type="component" value="Unassembled WGS sequence"/>
</dbReference>
<keyword evidence="3" id="KW-1185">Reference proteome</keyword>
<dbReference type="RefSeq" id="WP_349546009.1">
    <property type="nucleotide sequence ID" value="NZ_JAOALG010000003.1"/>
</dbReference>
<feature type="compositionally biased region" description="Basic and acidic residues" evidence="1">
    <location>
        <begin position="156"/>
        <end position="178"/>
    </location>
</feature>
<comment type="caution">
    <text evidence="2">The sequence shown here is derived from an EMBL/GenBank/DDBJ whole genome shotgun (WGS) entry which is preliminary data.</text>
</comment>
<dbReference type="EMBL" id="JAOALG010000003">
    <property type="protein sequence ID" value="MEQ5844412.1"/>
    <property type="molecule type" value="Genomic_DNA"/>
</dbReference>
<feature type="compositionally biased region" description="Basic and acidic residues" evidence="1">
    <location>
        <begin position="202"/>
        <end position="213"/>
    </location>
</feature>
<protein>
    <submittedName>
        <fullName evidence="2">Uncharacterized protein</fullName>
    </submittedName>
</protein>
<accession>A0ABV1LYK9</accession>